<feature type="region of interest" description="Disordered" evidence="1">
    <location>
        <begin position="130"/>
        <end position="160"/>
    </location>
</feature>
<dbReference type="GO" id="GO:0035091">
    <property type="term" value="F:phosphatidylinositol binding"/>
    <property type="evidence" value="ECO:0007669"/>
    <property type="project" value="InterPro"/>
</dbReference>
<keyword evidence="3" id="KW-1185">Reference proteome</keyword>
<sequence>MYSLLPDETGCRSVLGTLVYLERKNFGFSAKVVDVTVPTNRFFGHVDRYKELSALYSTLSTIHRQLYLKGKCPPFAEPKYFGATDSQTVAERRDSIECFLQFVLNNEVLCKSVKFQQFLESAKEIEEVVEEQTKKSDAAEAEELPAEPTKKDIAATKQFE</sequence>
<dbReference type="PANTHER" id="PTHR15508:SF8">
    <property type="entry name" value="LD24550P"/>
    <property type="match status" value="1"/>
</dbReference>
<feature type="domain" description="PX" evidence="2">
    <location>
        <begin position="48"/>
        <end position="121"/>
    </location>
</feature>
<evidence type="ECO:0000256" key="1">
    <source>
        <dbReference type="SAM" id="MobiDB-lite"/>
    </source>
</evidence>
<protein>
    <submittedName>
        <fullName evidence="4">PX domain-containing protein</fullName>
    </submittedName>
</protein>
<dbReference type="InterPro" id="IPR001683">
    <property type="entry name" value="PX_dom"/>
</dbReference>
<dbReference type="AlphaFoldDB" id="A0A914HKD8"/>
<dbReference type="InterPro" id="IPR051866">
    <property type="entry name" value="Intracell_Sig-Traffick_Protein"/>
</dbReference>
<dbReference type="Proteomes" id="UP000887572">
    <property type="component" value="Unplaced"/>
</dbReference>
<dbReference type="Gene3D" id="3.30.1520.10">
    <property type="entry name" value="Phox-like domain"/>
    <property type="match status" value="1"/>
</dbReference>
<evidence type="ECO:0000313" key="4">
    <source>
        <dbReference type="WBParaSite" id="Gr19_v10_g17675.t1"/>
    </source>
</evidence>
<dbReference type="SUPFAM" id="SSF64268">
    <property type="entry name" value="PX domain"/>
    <property type="match status" value="1"/>
</dbReference>
<accession>A0A914HKD8</accession>
<organism evidence="3 4">
    <name type="scientific">Globodera rostochiensis</name>
    <name type="common">Golden nematode worm</name>
    <name type="synonym">Heterodera rostochiensis</name>
    <dbReference type="NCBI Taxonomy" id="31243"/>
    <lineage>
        <taxon>Eukaryota</taxon>
        <taxon>Metazoa</taxon>
        <taxon>Ecdysozoa</taxon>
        <taxon>Nematoda</taxon>
        <taxon>Chromadorea</taxon>
        <taxon>Rhabditida</taxon>
        <taxon>Tylenchina</taxon>
        <taxon>Tylenchomorpha</taxon>
        <taxon>Tylenchoidea</taxon>
        <taxon>Heteroderidae</taxon>
        <taxon>Heteroderinae</taxon>
        <taxon>Globodera</taxon>
    </lineage>
</organism>
<feature type="compositionally biased region" description="Basic and acidic residues" evidence="1">
    <location>
        <begin position="148"/>
        <end position="160"/>
    </location>
</feature>
<dbReference type="WBParaSite" id="Gr19_v10_g17675.t1">
    <property type="protein sequence ID" value="Gr19_v10_g17675.t1"/>
    <property type="gene ID" value="Gr19_v10_g17675"/>
</dbReference>
<reference evidence="4" key="1">
    <citation type="submission" date="2022-11" db="UniProtKB">
        <authorList>
            <consortium name="WormBaseParasite"/>
        </authorList>
    </citation>
    <scope>IDENTIFICATION</scope>
</reference>
<evidence type="ECO:0000313" key="3">
    <source>
        <dbReference type="Proteomes" id="UP000887572"/>
    </source>
</evidence>
<proteinExistence type="predicted"/>
<dbReference type="PANTHER" id="PTHR15508">
    <property type="entry name" value="RIBOSOMAL PROTEIN S6 KINASE"/>
    <property type="match status" value="1"/>
</dbReference>
<name>A0A914HKD8_GLORO</name>
<evidence type="ECO:0000259" key="2">
    <source>
        <dbReference type="Pfam" id="PF00787"/>
    </source>
</evidence>
<dbReference type="Pfam" id="PF00787">
    <property type="entry name" value="PX"/>
    <property type="match status" value="1"/>
</dbReference>
<dbReference type="InterPro" id="IPR036871">
    <property type="entry name" value="PX_dom_sf"/>
</dbReference>